<reference evidence="6" key="1">
    <citation type="submission" date="2020-06" db="EMBL/GenBank/DDBJ databases">
        <authorList>
            <consortium name="Plant Systems Biology data submission"/>
        </authorList>
    </citation>
    <scope>NUCLEOTIDE SEQUENCE</scope>
    <source>
        <strain evidence="6">D6</strain>
    </source>
</reference>
<dbReference type="SUPFAM" id="SSF51556">
    <property type="entry name" value="Metallo-dependent hydrolases"/>
    <property type="match status" value="1"/>
</dbReference>
<name>A0A9N8E929_9STRA</name>
<dbReference type="GO" id="GO:0016831">
    <property type="term" value="F:carboxy-lyase activity"/>
    <property type="evidence" value="ECO:0007669"/>
    <property type="project" value="UniProtKB-KW"/>
</dbReference>
<keyword evidence="2" id="KW-0210">Decarboxylase</keyword>
<dbReference type="GO" id="GO:0016787">
    <property type="term" value="F:hydrolase activity"/>
    <property type="evidence" value="ECO:0007669"/>
    <property type="project" value="InterPro"/>
</dbReference>
<comment type="similarity">
    <text evidence="2">Belongs to the metallo-dependent hydrolases superfamily.</text>
</comment>
<dbReference type="InterPro" id="IPR032465">
    <property type="entry name" value="ACMSD"/>
</dbReference>
<gene>
    <name evidence="6" type="ORF">SEMRO_682_G186540.1</name>
</gene>
<evidence type="ECO:0000259" key="5">
    <source>
        <dbReference type="Pfam" id="PF04909"/>
    </source>
</evidence>
<evidence type="ECO:0000256" key="3">
    <source>
        <dbReference type="SAM" id="MobiDB-lite"/>
    </source>
</evidence>
<dbReference type="InterPro" id="IPR032466">
    <property type="entry name" value="Metal_Hydrolase"/>
</dbReference>
<feature type="region of interest" description="Disordered" evidence="3">
    <location>
        <begin position="368"/>
        <end position="391"/>
    </location>
</feature>
<dbReference type="OrthoDB" id="46511at2759"/>
<keyword evidence="1 2" id="KW-0456">Lyase</keyword>
<organism evidence="6 7">
    <name type="scientific">Seminavis robusta</name>
    <dbReference type="NCBI Taxonomy" id="568900"/>
    <lineage>
        <taxon>Eukaryota</taxon>
        <taxon>Sar</taxon>
        <taxon>Stramenopiles</taxon>
        <taxon>Ochrophyta</taxon>
        <taxon>Bacillariophyta</taxon>
        <taxon>Bacillariophyceae</taxon>
        <taxon>Bacillariophycidae</taxon>
        <taxon>Naviculales</taxon>
        <taxon>Naviculaceae</taxon>
        <taxon>Seminavis</taxon>
    </lineage>
</organism>
<dbReference type="Proteomes" id="UP001153069">
    <property type="component" value="Unassembled WGS sequence"/>
</dbReference>
<dbReference type="PANTHER" id="PTHR21240">
    <property type="entry name" value="2-AMINO-3-CARBOXYLMUCONATE-6-SEMIALDEHYDE DECARBOXYLASE"/>
    <property type="match status" value="1"/>
</dbReference>
<accession>A0A9N8E929</accession>
<dbReference type="AlphaFoldDB" id="A0A9N8E929"/>
<evidence type="ECO:0000313" key="7">
    <source>
        <dbReference type="Proteomes" id="UP001153069"/>
    </source>
</evidence>
<dbReference type="EMBL" id="CAICTM010000681">
    <property type="protein sequence ID" value="CAB9514906.1"/>
    <property type="molecule type" value="Genomic_DNA"/>
</dbReference>
<feature type="domain" description="Amidohydrolase-related" evidence="5">
    <location>
        <begin position="113"/>
        <end position="364"/>
    </location>
</feature>
<feature type="signal peptide" evidence="4">
    <location>
        <begin position="1"/>
        <end position="20"/>
    </location>
</feature>
<dbReference type="Pfam" id="PF04909">
    <property type="entry name" value="Amidohydro_2"/>
    <property type="match status" value="1"/>
</dbReference>
<keyword evidence="7" id="KW-1185">Reference proteome</keyword>
<feature type="chain" id="PRO_5040426681" description="Amidohydrolase-related domain-containing protein" evidence="4">
    <location>
        <begin position="21"/>
        <end position="431"/>
    </location>
</feature>
<proteinExistence type="inferred from homology"/>
<dbReference type="Gene3D" id="3.20.20.140">
    <property type="entry name" value="Metal-dependent hydrolases"/>
    <property type="match status" value="1"/>
</dbReference>
<dbReference type="InterPro" id="IPR006680">
    <property type="entry name" value="Amidohydro-rel"/>
</dbReference>
<comment type="caution">
    <text evidence="6">The sequence shown here is derived from an EMBL/GenBank/DDBJ whole genome shotgun (WGS) entry which is preliminary data.</text>
</comment>
<evidence type="ECO:0000256" key="1">
    <source>
        <dbReference type="ARBA" id="ARBA00023239"/>
    </source>
</evidence>
<evidence type="ECO:0000256" key="2">
    <source>
        <dbReference type="RuleBase" id="RU366045"/>
    </source>
</evidence>
<keyword evidence="4" id="KW-0732">Signal</keyword>
<protein>
    <recommendedName>
        <fullName evidence="5">Amidohydrolase-related domain-containing protein</fullName>
    </recommendedName>
</protein>
<evidence type="ECO:0000256" key="4">
    <source>
        <dbReference type="SAM" id="SignalP"/>
    </source>
</evidence>
<sequence>MYFISYILLSVALMARTSMGQPPEAFMHGEGSSMGGGPPPGAFMNAHEPQAVDLSLVKEEFDRCNSEIIDVHLHDAFWFNSADPLLEEMKLSHVSRGLMLSVYGPIANPFSGDPNEVTESIVNGSNGRIFGLASLNTTIPDWENHGEQELERLATFLAKKPGFVGGKVAAPHTCLPLNSDIMRDVVRTISESPSPVVFLHIGTTPFCGPMGEQVFGRPACCGPEFVDPTYLEDLIQKFTDTTFILVHAGADFLPPNSEHFYHGENVDKSVMLAETYDNVYLEISAFLRQGPNGTDVYTEGTHILDKIADAGLASKTIYGSDVNHAPHAIGSYLATTLDKFIAAGFDEEERCMMFSGNAIKAFGLELGETEAPQPPMDSEEHGEEDNGNHVEEASGLDDVADYLSSSGAGMFMTNVASNIAMALAPFAFVLF</sequence>
<evidence type="ECO:0000313" key="6">
    <source>
        <dbReference type="EMBL" id="CAB9514906.1"/>
    </source>
</evidence>